<feature type="region of interest" description="Disordered" evidence="1">
    <location>
        <begin position="49"/>
        <end position="72"/>
    </location>
</feature>
<evidence type="ECO:0000313" key="3">
    <source>
        <dbReference type="EMBL" id="GBG85159.1"/>
    </source>
</evidence>
<accession>A0A388LSD5</accession>
<evidence type="ECO:0000256" key="2">
    <source>
        <dbReference type="SAM" id="Phobius"/>
    </source>
</evidence>
<feature type="transmembrane region" description="Helical" evidence="2">
    <location>
        <begin position="6"/>
        <end position="24"/>
    </location>
</feature>
<gene>
    <name evidence="3" type="ORF">CBR_g39724</name>
</gene>
<protein>
    <submittedName>
        <fullName evidence="3">Uncharacterized protein</fullName>
    </submittedName>
</protein>
<feature type="compositionally biased region" description="Basic and acidic residues" evidence="1">
    <location>
        <begin position="49"/>
        <end position="61"/>
    </location>
</feature>
<keyword evidence="2" id="KW-0472">Membrane</keyword>
<name>A0A388LSD5_CHABU</name>
<dbReference type="EMBL" id="BFEA01000507">
    <property type="protein sequence ID" value="GBG85159.1"/>
    <property type="molecule type" value="Genomic_DNA"/>
</dbReference>
<dbReference type="Proteomes" id="UP000265515">
    <property type="component" value="Unassembled WGS sequence"/>
</dbReference>
<dbReference type="AlphaFoldDB" id="A0A388LSD5"/>
<reference evidence="3 4" key="1">
    <citation type="journal article" date="2018" name="Cell">
        <title>The Chara Genome: Secondary Complexity and Implications for Plant Terrestrialization.</title>
        <authorList>
            <person name="Nishiyama T."/>
            <person name="Sakayama H."/>
            <person name="Vries J.D."/>
            <person name="Buschmann H."/>
            <person name="Saint-Marcoux D."/>
            <person name="Ullrich K.K."/>
            <person name="Haas F.B."/>
            <person name="Vanderstraeten L."/>
            <person name="Becker D."/>
            <person name="Lang D."/>
            <person name="Vosolsobe S."/>
            <person name="Rombauts S."/>
            <person name="Wilhelmsson P.K.I."/>
            <person name="Janitza P."/>
            <person name="Kern R."/>
            <person name="Heyl A."/>
            <person name="Rumpler F."/>
            <person name="Villalobos L.I.A.C."/>
            <person name="Clay J.M."/>
            <person name="Skokan R."/>
            <person name="Toyoda A."/>
            <person name="Suzuki Y."/>
            <person name="Kagoshima H."/>
            <person name="Schijlen E."/>
            <person name="Tajeshwar N."/>
            <person name="Catarino B."/>
            <person name="Hetherington A.J."/>
            <person name="Saltykova A."/>
            <person name="Bonnot C."/>
            <person name="Breuninger H."/>
            <person name="Symeonidi A."/>
            <person name="Radhakrishnan G.V."/>
            <person name="Van Nieuwerburgh F."/>
            <person name="Deforce D."/>
            <person name="Chang C."/>
            <person name="Karol K.G."/>
            <person name="Hedrich R."/>
            <person name="Ulvskov P."/>
            <person name="Glockner G."/>
            <person name="Delwiche C.F."/>
            <person name="Petrasek J."/>
            <person name="Van de Peer Y."/>
            <person name="Friml J."/>
            <person name="Beilby M."/>
            <person name="Dolan L."/>
            <person name="Kohara Y."/>
            <person name="Sugano S."/>
            <person name="Fujiyama A."/>
            <person name="Delaux P.-M."/>
            <person name="Quint M."/>
            <person name="TheiBen G."/>
            <person name="Hagemann M."/>
            <person name="Harholt J."/>
            <person name="Dunand C."/>
            <person name="Zachgo S."/>
            <person name="Langdale J."/>
            <person name="Maumus F."/>
            <person name="Straeten D.V.D."/>
            <person name="Gould S.B."/>
            <person name="Rensing S.A."/>
        </authorList>
    </citation>
    <scope>NUCLEOTIDE SEQUENCE [LARGE SCALE GENOMIC DNA]</scope>
    <source>
        <strain evidence="3 4">S276</strain>
    </source>
</reference>
<organism evidence="3 4">
    <name type="scientific">Chara braunii</name>
    <name type="common">Braun's stonewort</name>
    <dbReference type="NCBI Taxonomy" id="69332"/>
    <lineage>
        <taxon>Eukaryota</taxon>
        <taxon>Viridiplantae</taxon>
        <taxon>Streptophyta</taxon>
        <taxon>Charophyceae</taxon>
        <taxon>Charales</taxon>
        <taxon>Characeae</taxon>
        <taxon>Chara</taxon>
    </lineage>
</organism>
<keyword evidence="2" id="KW-0812">Transmembrane</keyword>
<dbReference type="OrthoDB" id="1927707at2759"/>
<keyword evidence="4" id="KW-1185">Reference proteome</keyword>
<proteinExistence type="predicted"/>
<evidence type="ECO:0000256" key="1">
    <source>
        <dbReference type="SAM" id="MobiDB-lite"/>
    </source>
</evidence>
<comment type="caution">
    <text evidence="3">The sequence shown here is derived from an EMBL/GenBank/DDBJ whole genome shotgun (WGS) entry which is preliminary data.</text>
</comment>
<dbReference type="OMA" id="AGNIRIM"/>
<sequence>MTLAGNIRIMVGTLGGGLLGFYVMHQLEQRYKIKQQEDYQRYLAEREIRQRQEDEYNDKHQNAMMDSETGAR</sequence>
<dbReference type="Gramene" id="GBG85159">
    <property type="protein sequence ID" value="GBG85159"/>
    <property type="gene ID" value="CBR_g39724"/>
</dbReference>
<keyword evidence="2" id="KW-1133">Transmembrane helix</keyword>
<evidence type="ECO:0000313" key="4">
    <source>
        <dbReference type="Proteomes" id="UP000265515"/>
    </source>
</evidence>